<dbReference type="SMART" id="SM00421">
    <property type="entry name" value="HTH_LUXR"/>
    <property type="match status" value="1"/>
</dbReference>
<gene>
    <name evidence="2" type="ORF">Poly59_49590</name>
</gene>
<evidence type="ECO:0000259" key="1">
    <source>
        <dbReference type="SMART" id="SM00421"/>
    </source>
</evidence>
<dbReference type="InterPro" id="IPR036388">
    <property type="entry name" value="WH-like_DNA-bd_sf"/>
</dbReference>
<dbReference type="EMBL" id="SJPX01000005">
    <property type="protein sequence ID" value="TWU48114.1"/>
    <property type="molecule type" value="Genomic_DNA"/>
</dbReference>
<evidence type="ECO:0000313" key="2">
    <source>
        <dbReference type="EMBL" id="TWU48114.1"/>
    </source>
</evidence>
<dbReference type="Proteomes" id="UP000317977">
    <property type="component" value="Unassembled WGS sequence"/>
</dbReference>
<proteinExistence type="predicted"/>
<keyword evidence="3" id="KW-1185">Reference proteome</keyword>
<dbReference type="GO" id="GO:0003677">
    <property type="term" value="F:DNA binding"/>
    <property type="evidence" value="ECO:0007669"/>
    <property type="project" value="InterPro"/>
</dbReference>
<feature type="domain" description="HTH luxR-type" evidence="1">
    <location>
        <begin position="166"/>
        <end position="223"/>
    </location>
</feature>
<dbReference type="GO" id="GO:0006355">
    <property type="term" value="P:regulation of DNA-templated transcription"/>
    <property type="evidence" value="ECO:0007669"/>
    <property type="project" value="InterPro"/>
</dbReference>
<name>A0A5C6EI05_9BACT</name>
<dbReference type="OrthoDB" id="264244at2"/>
<reference evidence="2 3" key="1">
    <citation type="submission" date="2019-02" db="EMBL/GenBank/DDBJ databases">
        <title>Deep-cultivation of Planctomycetes and their phenomic and genomic characterization uncovers novel biology.</title>
        <authorList>
            <person name="Wiegand S."/>
            <person name="Jogler M."/>
            <person name="Boedeker C."/>
            <person name="Pinto D."/>
            <person name="Vollmers J."/>
            <person name="Rivas-Marin E."/>
            <person name="Kohn T."/>
            <person name="Peeters S.H."/>
            <person name="Heuer A."/>
            <person name="Rast P."/>
            <person name="Oberbeckmann S."/>
            <person name="Bunk B."/>
            <person name="Jeske O."/>
            <person name="Meyerdierks A."/>
            <person name="Storesund J.E."/>
            <person name="Kallscheuer N."/>
            <person name="Luecker S."/>
            <person name="Lage O.M."/>
            <person name="Pohl T."/>
            <person name="Merkel B.J."/>
            <person name="Hornburger P."/>
            <person name="Mueller R.-W."/>
            <person name="Bruemmer F."/>
            <person name="Labrenz M."/>
            <person name="Spormann A.M."/>
            <person name="Op Den Camp H."/>
            <person name="Overmann J."/>
            <person name="Amann R."/>
            <person name="Jetten M.S.M."/>
            <person name="Mascher T."/>
            <person name="Medema M.H."/>
            <person name="Devos D.P."/>
            <person name="Kaster A.-K."/>
            <person name="Ovreas L."/>
            <person name="Rohde M."/>
            <person name="Galperin M.Y."/>
            <person name="Jogler C."/>
        </authorList>
    </citation>
    <scope>NUCLEOTIDE SEQUENCE [LARGE SCALE GENOMIC DNA]</scope>
    <source>
        <strain evidence="2 3">Poly59</strain>
    </source>
</reference>
<dbReference type="InterPro" id="IPR000792">
    <property type="entry name" value="Tscrpt_reg_LuxR_C"/>
</dbReference>
<sequence length="232" mass="25942">MSVVTSLGAIEFATPFCELKRLVVEHLLEWGKGERTESFDLSQFDAIIAIKNSERVVTGESGVFRKLLMDGRSGLGSNVDSTGVRSFRKISQVTDGLILDGVASLELEHVGPHYNLRPCSFITYKRRLDELQDPSFVILTISRPVAYLGTSNVERRRSLNELVSLLQQLDATDQEICQGYARGDSSREIGAMVGLTTRSVEIRRQKILAHFGFERPIEIVKMLVRLDERGLA</sequence>
<protein>
    <recommendedName>
        <fullName evidence="1">HTH luxR-type domain-containing protein</fullName>
    </recommendedName>
</protein>
<dbReference type="Gene3D" id="1.10.10.10">
    <property type="entry name" value="Winged helix-like DNA-binding domain superfamily/Winged helix DNA-binding domain"/>
    <property type="match status" value="1"/>
</dbReference>
<organism evidence="2 3">
    <name type="scientific">Rubripirellula reticaptiva</name>
    <dbReference type="NCBI Taxonomy" id="2528013"/>
    <lineage>
        <taxon>Bacteria</taxon>
        <taxon>Pseudomonadati</taxon>
        <taxon>Planctomycetota</taxon>
        <taxon>Planctomycetia</taxon>
        <taxon>Pirellulales</taxon>
        <taxon>Pirellulaceae</taxon>
        <taxon>Rubripirellula</taxon>
    </lineage>
</organism>
<accession>A0A5C6EI05</accession>
<comment type="caution">
    <text evidence="2">The sequence shown here is derived from an EMBL/GenBank/DDBJ whole genome shotgun (WGS) entry which is preliminary data.</text>
</comment>
<dbReference type="AlphaFoldDB" id="A0A5C6EI05"/>
<dbReference type="InterPro" id="IPR016032">
    <property type="entry name" value="Sig_transdc_resp-reg_C-effctor"/>
</dbReference>
<evidence type="ECO:0000313" key="3">
    <source>
        <dbReference type="Proteomes" id="UP000317977"/>
    </source>
</evidence>
<dbReference type="SUPFAM" id="SSF46894">
    <property type="entry name" value="C-terminal effector domain of the bipartite response regulators"/>
    <property type="match status" value="1"/>
</dbReference>